<reference evidence="16" key="1">
    <citation type="submission" date="2022-09" db="EMBL/GenBank/DDBJ databases">
        <title>Complete Genomes of Fervidibacillus albus and Fervidibacillus halotolerans isolated from tidal flat sediments.</title>
        <authorList>
            <person name="Kwon K.K."/>
            <person name="Yang S.-H."/>
            <person name="Park M.J."/>
            <person name="Oh H.-M."/>
        </authorList>
    </citation>
    <scope>NUCLEOTIDE SEQUENCE</scope>
    <source>
        <strain evidence="16">MEBiC13591</strain>
    </source>
</reference>
<dbReference type="GO" id="GO:0005524">
    <property type="term" value="F:ATP binding"/>
    <property type="evidence" value="ECO:0007669"/>
    <property type="project" value="InterPro"/>
</dbReference>
<evidence type="ECO:0000256" key="10">
    <source>
        <dbReference type="ARBA" id="ARBA00023125"/>
    </source>
</evidence>
<dbReference type="Gene3D" id="1.10.860.10">
    <property type="entry name" value="DNAb Helicase, Chain A"/>
    <property type="match status" value="1"/>
</dbReference>
<dbReference type="SMART" id="SM00493">
    <property type="entry name" value="TOPRIM"/>
    <property type="match status" value="1"/>
</dbReference>
<feature type="domain" description="Toprim" evidence="15">
    <location>
        <begin position="259"/>
        <end position="338"/>
    </location>
</feature>
<dbReference type="GO" id="GO:0003899">
    <property type="term" value="F:DNA-directed RNA polymerase activity"/>
    <property type="evidence" value="ECO:0007669"/>
    <property type="project" value="UniProtKB-UniRule"/>
</dbReference>
<dbReference type="InterPro" id="IPR013264">
    <property type="entry name" value="DNAG_N"/>
</dbReference>
<dbReference type="SUPFAM" id="SSF56731">
    <property type="entry name" value="DNA primase core"/>
    <property type="match status" value="1"/>
</dbReference>
<keyword evidence="7 12" id="KW-0863">Zinc-finger</keyword>
<evidence type="ECO:0000256" key="9">
    <source>
        <dbReference type="ARBA" id="ARBA00022842"/>
    </source>
</evidence>
<organism evidence="16 17">
    <name type="scientific">Fervidibacillus albus</name>
    <dbReference type="NCBI Taxonomy" id="2980026"/>
    <lineage>
        <taxon>Bacteria</taxon>
        <taxon>Bacillati</taxon>
        <taxon>Bacillota</taxon>
        <taxon>Bacilli</taxon>
        <taxon>Bacillales</taxon>
        <taxon>Bacillaceae</taxon>
        <taxon>Fervidibacillus</taxon>
    </lineage>
</organism>
<dbReference type="AlphaFoldDB" id="A0A9E8LX38"/>
<evidence type="ECO:0000256" key="14">
    <source>
        <dbReference type="PIRSR" id="PIRSR002811-1"/>
    </source>
</evidence>
<keyword evidence="10 12" id="KW-0238">DNA-binding</keyword>
<dbReference type="PANTHER" id="PTHR30313:SF2">
    <property type="entry name" value="DNA PRIMASE"/>
    <property type="match status" value="1"/>
</dbReference>
<dbReference type="PANTHER" id="PTHR30313">
    <property type="entry name" value="DNA PRIMASE"/>
    <property type="match status" value="1"/>
</dbReference>
<dbReference type="CDD" id="cd03364">
    <property type="entry name" value="TOPRIM_DnaG_primases"/>
    <property type="match status" value="1"/>
</dbReference>
<evidence type="ECO:0000256" key="6">
    <source>
        <dbReference type="ARBA" id="ARBA00022723"/>
    </source>
</evidence>
<evidence type="ECO:0000256" key="12">
    <source>
        <dbReference type="HAMAP-Rule" id="MF_00974"/>
    </source>
</evidence>
<dbReference type="GO" id="GO:0005737">
    <property type="term" value="C:cytoplasm"/>
    <property type="evidence" value="ECO:0007669"/>
    <property type="project" value="TreeGrafter"/>
</dbReference>
<dbReference type="GO" id="GO:0003677">
    <property type="term" value="F:DNA binding"/>
    <property type="evidence" value="ECO:0007669"/>
    <property type="project" value="UniProtKB-KW"/>
</dbReference>
<keyword evidence="8 12" id="KW-0862">Zinc</keyword>
<accession>A0A9E8LX38</accession>
<dbReference type="FunFam" id="3.90.980.10:FF:000001">
    <property type="entry name" value="DNA primase"/>
    <property type="match status" value="1"/>
</dbReference>
<dbReference type="Pfam" id="PF13155">
    <property type="entry name" value="Toprim_2"/>
    <property type="match status" value="1"/>
</dbReference>
<dbReference type="KEGG" id="faf:OE104_03395"/>
<dbReference type="InterPro" id="IPR030846">
    <property type="entry name" value="DnaG_bac"/>
</dbReference>
<dbReference type="InterPro" id="IPR050219">
    <property type="entry name" value="DnaG_primase"/>
</dbReference>
<keyword evidence="4 12" id="KW-0548">Nucleotidyltransferase</keyword>
<dbReference type="Pfam" id="PF10410">
    <property type="entry name" value="DnaB_bind"/>
    <property type="match status" value="1"/>
</dbReference>
<protein>
    <recommendedName>
        <fullName evidence="12 13">DNA primase</fullName>
        <ecNumber evidence="12">2.7.7.101</ecNumber>
    </recommendedName>
</protein>
<evidence type="ECO:0000256" key="5">
    <source>
        <dbReference type="ARBA" id="ARBA00022705"/>
    </source>
</evidence>
<gene>
    <name evidence="12 16" type="primary">dnaG</name>
    <name evidence="16" type="ORF">OE104_03395</name>
</gene>
<dbReference type="GO" id="GO:0000428">
    <property type="term" value="C:DNA-directed RNA polymerase complex"/>
    <property type="evidence" value="ECO:0007669"/>
    <property type="project" value="UniProtKB-KW"/>
</dbReference>
<evidence type="ECO:0000313" key="17">
    <source>
        <dbReference type="Proteomes" id="UP001164718"/>
    </source>
</evidence>
<evidence type="ECO:0000259" key="15">
    <source>
        <dbReference type="PROSITE" id="PS50880"/>
    </source>
</evidence>
<dbReference type="SUPFAM" id="SSF48024">
    <property type="entry name" value="N-terminal domain of DnaB helicase"/>
    <property type="match status" value="1"/>
</dbReference>
<dbReference type="InterPro" id="IPR006171">
    <property type="entry name" value="TOPRIM_dom"/>
</dbReference>
<dbReference type="GO" id="GO:0006269">
    <property type="term" value="P:DNA replication, synthesis of primer"/>
    <property type="evidence" value="ECO:0007669"/>
    <property type="project" value="UniProtKB-UniRule"/>
</dbReference>
<keyword evidence="9" id="KW-0460">Magnesium</keyword>
<keyword evidence="1 12" id="KW-0240">DNA-directed RNA polymerase</keyword>
<comment type="similarity">
    <text evidence="12 13">Belongs to the DnaG primase family.</text>
</comment>
<dbReference type="Gene3D" id="3.90.580.10">
    <property type="entry name" value="Zinc finger, CHC2-type domain"/>
    <property type="match status" value="1"/>
</dbReference>
<dbReference type="RefSeq" id="WP_275418175.1">
    <property type="nucleotide sequence ID" value="NZ_CP106878.1"/>
</dbReference>
<dbReference type="PIRSF" id="PIRSF002811">
    <property type="entry name" value="DnaG"/>
    <property type="match status" value="1"/>
</dbReference>
<dbReference type="SUPFAM" id="SSF57783">
    <property type="entry name" value="Zinc beta-ribbon"/>
    <property type="match status" value="1"/>
</dbReference>
<dbReference type="HAMAP" id="MF_00974">
    <property type="entry name" value="DNA_primase_DnaG"/>
    <property type="match status" value="1"/>
</dbReference>
<dbReference type="InterPro" id="IPR036977">
    <property type="entry name" value="DNA_primase_Znf_CHC2"/>
</dbReference>
<feature type="zinc finger region" description="CHC2-type" evidence="12 14">
    <location>
        <begin position="40"/>
        <end position="64"/>
    </location>
</feature>
<dbReference type="SMART" id="SM00400">
    <property type="entry name" value="ZnF_CHCC"/>
    <property type="match status" value="1"/>
</dbReference>
<comment type="function">
    <text evidence="12 13">RNA polymerase that catalyzes the synthesis of short RNA molecules used as primers for DNA polymerase during DNA replication.</text>
</comment>
<dbReference type="GO" id="GO:0003678">
    <property type="term" value="F:DNA helicase activity"/>
    <property type="evidence" value="ECO:0007669"/>
    <property type="project" value="InterPro"/>
</dbReference>
<evidence type="ECO:0000256" key="3">
    <source>
        <dbReference type="ARBA" id="ARBA00022679"/>
    </source>
</evidence>
<keyword evidence="2 12" id="KW-0639">Primosome</keyword>
<dbReference type="InterPro" id="IPR002694">
    <property type="entry name" value="Znf_CHC2"/>
</dbReference>
<dbReference type="Pfam" id="PF01807">
    <property type="entry name" value="Zn_ribbon_DnaG"/>
    <property type="match status" value="1"/>
</dbReference>
<dbReference type="InterPro" id="IPR006295">
    <property type="entry name" value="DNA_primase_DnaG"/>
</dbReference>
<dbReference type="Gene3D" id="3.40.1360.10">
    <property type="match status" value="1"/>
</dbReference>
<comment type="catalytic activity">
    <reaction evidence="12">
        <text>ssDNA + n NTP = ssDNA/pppN(pN)n-1 hybrid + (n-1) diphosphate.</text>
        <dbReference type="EC" id="2.7.7.101"/>
    </reaction>
</comment>
<evidence type="ECO:0000256" key="13">
    <source>
        <dbReference type="PIRNR" id="PIRNR002811"/>
    </source>
</evidence>
<dbReference type="EC" id="2.7.7.101" evidence="12"/>
<dbReference type="FunFam" id="3.90.580.10:FF:000001">
    <property type="entry name" value="DNA primase"/>
    <property type="match status" value="1"/>
</dbReference>
<evidence type="ECO:0000256" key="1">
    <source>
        <dbReference type="ARBA" id="ARBA00022478"/>
    </source>
</evidence>
<comment type="subunit">
    <text evidence="12">Monomer. Interacts with DnaB.</text>
</comment>
<evidence type="ECO:0000256" key="2">
    <source>
        <dbReference type="ARBA" id="ARBA00022515"/>
    </source>
</evidence>
<name>A0A9E8LX38_9BACI</name>
<dbReference type="Gene3D" id="3.90.980.10">
    <property type="entry name" value="DNA primase, catalytic core, N-terminal domain"/>
    <property type="match status" value="1"/>
</dbReference>
<dbReference type="NCBIfam" id="TIGR01391">
    <property type="entry name" value="dnaG"/>
    <property type="match status" value="1"/>
</dbReference>
<dbReference type="PROSITE" id="PS50880">
    <property type="entry name" value="TOPRIM"/>
    <property type="match status" value="1"/>
</dbReference>
<evidence type="ECO:0000256" key="11">
    <source>
        <dbReference type="ARBA" id="ARBA00023163"/>
    </source>
</evidence>
<keyword evidence="3 12" id="KW-0808">Transferase</keyword>
<evidence type="ECO:0000313" key="16">
    <source>
        <dbReference type="EMBL" id="WAA10389.1"/>
    </source>
</evidence>
<proteinExistence type="inferred from homology"/>
<dbReference type="InterPro" id="IPR036185">
    <property type="entry name" value="DNA_heli_DnaB-like_N_sf"/>
</dbReference>
<dbReference type="Gene3D" id="6.10.140.360">
    <property type="match status" value="1"/>
</dbReference>
<dbReference type="InterPro" id="IPR019475">
    <property type="entry name" value="DNA_primase_DnaB-bd"/>
</dbReference>
<dbReference type="InterPro" id="IPR037068">
    <property type="entry name" value="DNA_primase_core_N_sf"/>
</dbReference>
<comment type="cofactor">
    <cofactor evidence="12 13 14">
        <name>Zn(2+)</name>
        <dbReference type="ChEBI" id="CHEBI:29105"/>
    </cofactor>
    <text evidence="12 13 14">Binds 1 zinc ion per monomer.</text>
</comment>
<comment type="domain">
    <text evidence="12">Contains an N-terminal zinc-binding domain, a central core domain that contains the primase activity, and a C-terminal DnaB-binding domain.</text>
</comment>
<dbReference type="GO" id="GO:1990077">
    <property type="term" value="C:primosome complex"/>
    <property type="evidence" value="ECO:0007669"/>
    <property type="project" value="UniProtKB-KW"/>
</dbReference>
<dbReference type="InterPro" id="IPR016136">
    <property type="entry name" value="DNA_helicase_N/primase_C"/>
</dbReference>
<dbReference type="Pfam" id="PF08275">
    <property type="entry name" value="DNAG_N"/>
    <property type="match status" value="1"/>
</dbReference>
<evidence type="ECO:0000256" key="8">
    <source>
        <dbReference type="ARBA" id="ARBA00022833"/>
    </source>
</evidence>
<dbReference type="EMBL" id="CP106878">
    <property type="protein sequence ID" value="WAA10389.1"/>
    <property type="molecule type" value="Genomic_DNA"/>
</dbReference>
<keyword evidence="5 12" id="KW-0235">DNA replication</keyword>
<dbReference type="InterPro" id="IPR034151">
    <property type="entry name" value="TOPRIM_DnaG_bac"/>
</dbReference>
<keyword evidence="11 12" id="KW-0804">Transcription</keyword>
<keyword evidence="17" id="KW-1185">Reference proteome</keyword>
<keyword evidence="6 12" id="KW-0479">Metal-binding</keyword>
<dbReference type="Proteomes" id="UP001164718">
    <property type="component" value="Chromosome"/>
</dbReference>
<dbReference type="GO" id="GO:0008270">
    <property type="term" value="F:zinc ion binding"/>
    <property type="evidence" value="ECO:0007669"/>
    <property type="project" value="UniProtKB-UniRule"/>
</dbReference>
<sequence>MAERIPEEKIEEIRQAVDIVDVVSEYVQLKKQGRNYFGLCPFHDEKTPSFSVSPEKQIFHCFGCGAGGNIFSFLMDLEGLSFQEAAIKLAEKGNVELHLHAGDTQKRQPKKQDVMIDVHELLRKFYHHLLVNTKQGQEALEYLYQRGFTDDTIEEFQIGYAPGGWDKSLKFLTGRGYEEPLLTQLGLIIRREDGTYFDRFRDRIMFPIYNDKGNTVAFSGRMFKEGEPKYLNSPETVLFQKSQLLYNFHRSRPSIRKKQTAVLFEGFADCISAYRAGVTNGVATMGTALTDNHIQLLKRNAERIVLCFDSDDAGKEAVLKAGEMIQRAGLTVEVALVPDGKDPDEYIRKHGPEKFMHEVIDGRQTFMAFKMEKFRIGKNLEIEGERLAYIEKVLTEISLLQSPIEKEMYLRRLADEFALSFDSLKQQERQISYQMKRGSSARREKKRNLFIQKQDKKLMPAYYNAERILIAHMLKSVQLTFKIQEKLDGYTFHNDDHQAILTYLYAFYESGQKPDLSHFLSFIKDSHLRKRAAEIGMLQIQDELSERELTDYLNHVLKYQKMLKIKEKEEEGKRAEQERDYKKAAEIAQEIVQLRKTL</sequence>
<evidence type="ECO:0000256" key="7">
    <source>
        <dbReference type="ARBA" id="ARBA00022771"/>
    </source>
</evidence>
<evidence type="ECO:0000256" key="4">
    <source>
        <dbReference type="ARBA" id="ARBA00022695"/>
    </source>
</evidence>